<sequence>MINASGVLPAGSGEAIPTAVALVAVHLGISCRDHPFEPVKAMPAMS</sequence>
<dbReference type="EMBL" id="JAUSRB010000002">
    <property type="protein sequence ID" value="MDP9869706.1"/>
    <property type="molecule type" value="Genomic_DNA"/>
</dbReference>
<evidence type="ECO:0000313" key="1">
    <source>
        <dbReference type="EMBL" id="MDP9869706.1"/>
    </source>
</evidence>
<protein>
    <submittedName>
        <fullName evidence="1">Uncharacterized protein</fullName>
    </submittedName>
</protein>
<dbReference type="Proteomes" id="UP001230426">
    <property type="component" value="Unassembled WGS sequence"/>
</dbReference>
<organism evidence="1 2">
    <name type="scientific">Streptosporangium brasiliense</name>
    <dbReference type="NCBI Taxonomy" id="47480"/>
    <lineage>
        <taxon>Bacteria</taxon>
        <taxon>Bacillati</taxon>
        <taxon>Actinomycetota</taxon>
        <taxon>Actinomycetes</taxon>
        <taxon>Streptosporangiales</taxon>
        <taxon>Streptosporangiaceae</taxon>
        <taxon>Streptosporangium</taxon>
    </lineage>
</organism>
<accession>A0ABT9RLK5</accession>
<evidence type="ECO:0000313" key="2">
    <source>
        <dbReference type="Proteomes" id="UP001230426"/>
    </source>
</evidence>
<comment type="caution">
    <text evidence="1">The sequence shown here is derived from an EMBL/GenBank/DDBJ whole genome shotgun (WGS) entry which is preliminary data.</text>
</comment>
<keyword evidence="2" id="KW-1185">Reference proteome</keyword>
<proteinExistence type="predicted"/>
<name>A0ABT9RLK5_9ACTN</name>
<reference evidence="1 2" key="1">
    <citation type="submission" date="2023-07" db="EMBL/GenBank/DDBJ databases">
        <title>Sequencing the genomes of 1000 actinobacteria strains.</title>
        <authorList>
            <person name="Klenk H.-P."/>
        </authorList>
    </citation>
    <scope>NUCLEOTIDE SEQUENCE [LARGE SCALE GENOMIC DNA]</scope>
    <source>
        <strain evidence="1 2">DSM 44109</strain>
    </source>
</reference>
<gene>
    <name evidence="1" type="ORF">J2S55_008972</name>
</gene>